<feature type="signal peptide" evidence="10">
    <location>
        <begin position="1"/>
        <end position="17"/>
    </location>
</feature>
<sequence>MYQRFTLASALLSSVHAQLVGTQLAETHPGMTWKSCTGTGGTSCTSNSGKVVLDANWRWLHDKGGYTNCYTGNEWNKTACPDNKSCASNCALDGADYSGTYGITTGGDSLKLTLVTKGQYSTNIGSRTYLMESDTKYKMFNLLNNEFTFDVDLSGLPCGLNGALYFVAMDADGGMSKYSTNKAGAKYGTGYCDAQCPRDLKFIGGEGNVEGWTASSNDANAGVGGKGSCCAEMDVWEANSISTAFTPHSCTPVGPSICSGDSCGGTYSADRYAGNCDPDGCDFNSYRMGDTSFYGPGKTVDTKSKMTVVTQFIGSPLTEIKRFYVQNGKTIANSQSKIPNVTGNSITTSFCDAQKAAFGDTYTFKDKGGMASMSSAMSRGMVLVMSLWDDHYSNMLWLDSTYPTDKSGPGYDRGTCSTSSGVPADVEKNSPGASVTFSNIRFGPIGSTFKAL</sequence>
<dbReference type="InterPro" id="IPR037019">
    <property type="entry name" value="Glyco_hydro_7_sf"/>
</dbReference>
<dbReference type="Pfam" id="PF00840">
    <property type="entry name" value="Glyco_hydro_7"/>
    <property type="match status" value="1"/>
</dbReference>
<evidence type="ECO:0000256" key="4">
    <source>
        <dbReference type="ARBA" id="ARBA00022801"/>
    </source>
</evidence>
<dbReference type="OrthoDB" id="412382at2759"/>
<dbReference type="Gene3D" id="2.70.100.10">
    <property type="entry name" value="Glycoside hydrolase, family 7, domain"/>
    <property type="match status" value="1"/>
</dbReference>
<keyword evidence="12" id="KW-1185">Reference proteome</keyword>
<protein>
    <recommendedName>
        <fullName evidence="9">Glucanase</fullName>
        <ecNumber evidence="9">3.2.1.-</ecNumber>
    </recommendedName>
</protein>
<accession>A0A6A6W0I1</accession>
<dbReference type="InterPro" id="IPR013320">
    <property type="entry name" value="ConA-like_dom_sf"/>
</dbReference>
<name>A0A6A6W0I1_9PEZI</name>
<dbReference type="PRINTS" id="PR00734">
    <property type="entry name" value="GLHYDRLASE7"/>
</dbReference>
<dbReference type="EC" id="3.2.1.-" evidence="9"/>
<evidence type="ECO:0000256" key="3">
    <source>
        <dbReference type="ARBA" id="ARBA00022729"/>
    </source>
</evidence>
<organism evidence="11 12">
    <name type="scientific">Pseudovirgaria hyperparasitica</name>
    <dbReference type="NCBI Taxonomy" id="470096"/>
    <lineage>
        <taxon>Eukaryota</taxon>
        <taxon>Fungi</taxon>
        <taxon>Dikarya</taxon>
        <taxon>Ascomycota</taxon>
        <taxon>Pezizomycotina</taxon>
        <taxon>Dothideomycetes</taxon>
        <taxon>Dothideomycetes incertae sedis</taxon>
        <taxon>Acrospermales</taxon>
        <taxon>Acrospermaceae</taxon>
        <taxon>Pseudovirgaria</taxon>
    </lineage>
</organism>
<evidence type="ECO:0000313" key="11">
    <source>
        <dbReference type="EMBL" id="KAF2756015.1"/>
    </source>
</evidence>
<evidence type="ECO:0000256" key="7">
    <source>
        <dbReference type="ARBA" id="ARBA00023295"/>
    </source>
</evidence>
<evidence type="ECO:0000313" key="12">
    <source>
        <dbReference type="Proteomes" id="UP000799437"/>
    </source>
</evidence>
<dbReference type="RefSeq" id="XP_033598466.1">
    <property type="nucleotide sequence ID" value="XM_033742465.1"/>
</dbReference>
<evidence type="ECO:0000256" key="10">
    <source>
        <dbReference type="SAM" id="SignalP"/>
    </source>
</evidence>
<evidence type="ECO:0000256" key="1">
    <source>
        <dbReference type="ARBA" id="ARBA00001641"/>
    </source>
</evidence>
<dbReference type="AlphaFoldDB" id="A0A6A6W0I1"/>
<evidence type="ECO:0000256" key="6">
    <source>
        <dbReference type="ARBA" id="ARBA00023277"/>
    </source>
</evidence>
<gene>
    <name evidence="11" type="ORF">EJ05DRAFT_455115</name>
</gene>
<keyword evidence="7 9" id="KW-0326">Glycosidase</keyword>
<dbReference type="EMBL" id="ML996576">
    <property type="protein sequence ID" value="KAF2756015.1"/>
    <property type="molecule type" value="Genomic_DNA"/>
</dbReference>
<keyword evidence="4 9" id="KW-0378">Hydrolase</keyword>
<dbReference type="PANTHER" id="PTHR33753:SF2">
    <property type="entry name" value="GLYCOSIDE HYDROLASE FAMILY 7 PROTEIN"/>
    <property type="match status" value="1"/>
</dbReference>
<evidence type="ECO:0000256" key="8">
    <source>
        <dbReference type="ARBA" id="ARBA00023326"/>
    </source>
</evidence>
<reference evidence="11" key="1">
    <citation type="journal article" date="2020" name="Stud. Mycol.">
        <title>101 Dothideomycetes genomes: a test case for predicting lifestyles and emergence of pathogens.</title>
        <authorList>
            <person name="Haridas S."/>
            <person name="Albert R."/>
            <person name="Binder M."/>
            <person name="Bloem J."/>
            <person name="Labutti K."/>
            <person name="Salamov A."/>
            <person name="Andreopoulos B."/>
            <person name="Baker S."/>
            <person name="Barry K."/>
            <person name="Bills G."/>
            <person name="Bluhm B."/>
            <person name="Cannon C."/>
            <person name="Castanera R."/>
            <person name="Culley D."/>
            <person name="Daum C."/>
            <person name="Ezra D."/>
            <person name="Gonzalez J."/>
            <person name="Henrissat B."/>
            <person name="Kuo A."/>
            <person name="Liang C."/>
            <person name="Lipzen A."/>
            <person name="Lutzoni F."/>
            <person name="Magnuson J."/>
            <person name="Mondo S."/>
            <person name="Nolan M."/>
            <person name="Ohm R."/>
            <person name="Pangilinan J."/>
            <person name="Park H.-J."/>
            <person name="Ramirez L."/>
            <person name="Alfaro M."/>
            <person name="Sun H."/>
            <person name="Tritt A."/>
            <person name="Yoshinaga Y."/>
            <person name="Zwiers L.-H."/>
            <person name="Turgeon B."/>
            <person name="Goodwin S."/>
            <person name="Spatafora J."/>
            <person name="Crous P."/>
            <person name="Grigoriev I."/>
        </authorList>
    </citation>
    <scope>NUCLEOTIDE SEQUENCE</scope>
    <source>
        <strain evidence="11">CBS 121739</strain>
    </source>
</reference>
<dbReference type="SUPFAM" id="SSF49899">
    <property type="entry name" value="Concanavalin A-like lectins/glucanases"/>
    <property type="match status" value="1"/>
</dbReference>
<evidence type="ECO:0000256" key="2">
    <source>
        <dbReference type="ARBA" id="ARBA00006044"/>
    </source>
</evidence>
<keyword evidence="8 9" id="KW-0624">Polysaccharide degradation</keyword>
<evidence type="ECO:0000256" key="5">
    <source>
        <dbReference type="ARBA" id="ARBA00023001"/>
    </source>
</evidence>
<keyword evidence="3 10" id="KW-0732">Signal</keyword>
<comment type="similarity">
    <text evidence="2 9">Belongs to the glycosyl hydrolase 7 (cellulase C) family.</text>
</comment>
<feature type="chain" id="PRO_5025355469" description="Glucanase" evidence="10">
    <location>
        <begin position="18"/>
        <end position="452"/>
    </location>
</feature>
<keyword evidence="5 9" id="KW-0136">Cellulose degradation</keyword>
<dbReference type="GO" id="GO:0030245">
    <property type="term" value="P:cellulose catabolic process"/>
    <property type="evidence" value="ECO:0007669"/>
    <property type="project" value="UniProtKB-KW"/>
</dbReference>
<dbReference type="CDD" id="cd07999">
    <property type="entry name" value="GH7_CBH_EG"/>
    <property type="match status" value="1"/>
</dbReference>
<dbReference type="Proteomes" id="UP000799437">
    <property type="component" value="Unassembled WGS sequence"/>
</dbReference>
<dbReference type="FunFam" id="2.70.100.10:FF:000001">
    <property type="entry name" value="Glucanase"/>
    <property type="match status" value="1"/>
</dbReference>
<dbReference type="InterPro" id="IPR001722">
    <property type="entry name" value="Glyco_hydro_7"/>
</dbReference>
<evidence type="ECO:0000256" key="9">
    <source>
        <dbReference type="RuleBase" id="RU361164"/>
    </source>
</evidence>
<dbReference type="PANTHER" id="PTHR33753">
    <property type="entry name" value="1,4-BETA-D-GLUCAN CELLOBIOHYDROLASE B"/>
    <property type="match status" value="1"/>
</dbReference>
<keyword evidence="6" id="KW-0119">Carbohydrate metabolism</keyword>
<proteinExistence type="inferred from homology"/>
<dbReference type="GeneID" id="54483519"/>
<comment type="catalytic activity">
    <reaction evidence="1">
        <text>Hydrolysis of (1-&gt;4)-beta-D-glucosidic linkages in cellulose and cellotetraose, releasing cellobiose from the non-reducing ends of the chains.</text>
        <dbReference type="EC" id="3.2.1.91"/>
    </reaction>
</comment>
<dbReference type="GO" id="GO:0016162">
    <property type="term" value="F:cellulose 1,4-beta-cellobiosidase activity"/>
    <property type="evidence" value="ECO:0007669"/>
    <property type="project" value="UniProtKB-EC"/>
</dbReference>